<protein>
    <submittedName>
        <fullName evidence="2">Uncharacterized protein</fullName>
    </submittedName>
</protein>
<evidence type="ECO:0000256" key="1">
    <source>
        <dbReference type="SAM" id="MobiDB-lite"/>
    </source>
</evidence>
<evidence type="ECO:0000313" key="2">
    <source>
        <dbReference type="EMBL" id="MDG3496188.1"/>
    </source>
</evidence>
<dbReference type="AlphaFoldDB" id="A0A9X4MB91"/>
<sequence length="587" mass="66831">MTYQEDRICNTSDLKFTTKGLDPKSLTTTELAAQTFASFFPYSWNFIYAKNIDRTSKPEWKTETRYPITGRRLYDYWADNETLIGVRFDNQTEYALLDIDKGSPYHPSNNHEKFKTVLQALEDIGLVRPLIVQSSHSEGLHIYYPLWQEVPSFGIACAIKSCLQKNNCEIAAGVIESFPNTKKYDSEYNGHRLPLQTGSYQLDNDLQIIGRDLNQFVETWLTVQEHQDIDLLKQAIAEAKANYQPPKDNRKLIKWREDLEQQIQQGWTGQGQSNQLLYLMGKYARVFLGCEEDEAIAEYITKTAKTAAGFIKFCGDIKRLEQKAKDIAKWCMKHHFPWGSKKEEQSNDESEDIKNKKSQKQAERLERIRTTVNELNKTGEMPETIRGMAQAIAKIAKVSVETLYDNKQLWHPEFTESRNSTNTNNSAPSPIAIAPPIEQAEIQTERTVTEKALYKALPPSETPLRGQELPKFADVDFQVATDLPKSSQKSGDLMWIETHGRLSSPKAEISKVAISQNPSTRTANADCLRPYEPPKSEPISAIGSRIGYLRTLLETPIFRKSKSASEIASLQAELEKLERDRQTNSSP</sequence>
<keyword evidence="3" id="KW-1185">Reference proteome</keyword>
<organism evidence="2 3">
    <name type="scientific">Pseudanabaena catenata USMAC16</name>
    <dbReference type="NCBI Taxonomy" id="1855837"/>
    <lineage>
        <taxon>Bacteria</taxon>
        <taxon>Bacillati</taxon>
        <taxon>Cyanobacteriota</taxon>
        <taxon>Cyanophyceae</taxon>
        <taxon>Pseudanabaenales</taxon>
        <taxon>Pseudanabaenaceae</taxon>
        <taxon>Pseudanabaena</taxon>
    </lineage>
</organism>
<dbReference type="EMBL" id="VBTY01000159">
    <property type="protein sequence ID" value="MDG3496188.1"/>
    <property type="molecule type" value="Genomic_DNA"/>
</dbReference>
<comment type="caution">
    <text evidence="2">The sequence shown here is derived from an EMBL/GenBank/DDBJ whole genome shotgun (WGS) entry which is preliminary data.</text>
</comment>
<accession>A0A9X4MB91</accession>
<reference evidence="2" key="1">
    <citation type="submission" date="2019-05" db="EMBL/GenBank/DDBJ databases">
        <title>Whole genome sequencing of Pseudanabaena catenata USMAC16.</title>
        <authorList>
            <person name="Khan Z."/>
            <person name="Omar W.M."/>
            <person name="Convey P."/>
            <person name="Merican F."/>
            <person name="Najimudin N."/>
        </authorList>
    </citation>
    <scope>NUCLEOTIDE SEQUENCE</scope>
    <source>
        <strain evidence="2">USMAC16</strain>
    </source>
</reference>
<feature type="region of interest" description="Disordered" evidence="1">
    <location>
        <begin position="340"/>
        <end position="363"/>
    </location>
</feature>
<gene>
    <name evidence="2" type="ORF">FEV09_16705</name>
</gene>
<dbReference type="RefSeq" id="WP_009628352.1">
    <property type="nucleotide sequence ID" value="NZ_VBTY01000159.1"/>
</dbReference>
<feature type="compositionally biased region" description="Basic and acidic residues" evidence="1">
    <location>
        <begin position="352"/>
        <end position="363"/>
    </location>
</feature>
<dbReference type="Proteomes" id="UP001152872">
    <property type="component" value="Unassembled WGS sequence"/>
</dbReference>
<name>A0A9X4MB91_9CYAN</name>
<evidence type="ECO:0000313" key="3">
    <source>
        <dbReference type="Proteomes" id="UP001152872"/>
    </source>
</evidence>
<proteinExistence type="predicted"/>